<keyword evidence="2" id="KW-0812">Transmembrane</keyword>
<comment type="subcellular location">
    <subcellularLocation>
        <location evidence="1">Membrane</location>
        <topology evidence="1">Single-pass membrane protein</topology>
    </subcellularLocation>
</comment>
<keyword evidence="4" id="KW-0472">Membrane</keyword>
<evidence type="ECO:0000256" key="2">
    <source>
        <dbReference type="ARBA" id="ARBA00022692"/>
    </source>
</evidence>
<dbReference type="GO" id="GO:0005509">
    <property type="term" value="F:calcium ion binding"/>
    <property type="evidence" value="ECO:0007669"/>
    <property type="project" value="InterPro"/>
</dbReference>
<protein>
    <recommendedName>
        <fullName evidence="7">Coiled-coil domain-containing protein 47</fullName>
    </recommendedName>
</protein>
<name>A0A7S3JIM0_9SPIT</name>
<organism evidence="6">
    <name type="scientific">Euplotes harpa</name>
    <dbReference type="NCBI Taxonomy" id="151035"/>
    <lineage>
        <taxon>Eukaryota</taxon>
        <taxon>Sar</taxon>
        <taxon>Alveolata</taxon>
        <taxon>Ciliophora</taxon>
        <taxon>Intramacronucleata</taxon>
        <taxon>Spirotrichea</taxon>
        <taxon>Hypotrichia</taxon>
        <taxon>Euplotida</taxon>
        <taxon>Euplotidae</taxon>
        <taxon>Euplotes</taxon>
    </lineage>
</organism>
<feature type="region of interest" description="Disordered" evidence="5">
    <location>
        <begin position="241"/>
        <end position="309"/>
    </location>
</feature>
<dbReference type="Pfam" id="PF07946">
    <property type="entry name" value="CCDC47"/>
    <property type="match status" value="1"/>
</dbReference>
<feature type="compositionally biased region" description="Basic residues" evidence="5">
    <location>
        <begin position="298"/>
        <end position="309"/>
    </location>
</feature>
<dbReference type="EMBL" id="HBII01035839">
    <property type="protein sequence ID" value="CAE0356155.1"/>
    <property type="molecule type" value="Transcribed_RNA"/>
</dbReference>
<dbReference type="AlphaFoldDB" id="A0A7S3JIM0"/>
<reference evidence="6" key="1">
    <citation type="submission" date="2021-01" db="EMBL/GenBank/DDBJ databases">
        <authorList>
            <person name="Corre E."/>
            <person name="Pelletier E."/>
            <person name="Niang G."/>
            <person name="Scheremetjew M."/>
            <person name="Finn R."/>
            <person name="Kale V."/>
            <person name="Holt S."/>
            <person name="Cochrane G."/>
            <person name="Meng A."/>
            <person name="Brown T."/>
            <person name="Cohen L."/>
        </authorList>
    </citation>
    <scope>NUCLEOTIDE SEQUENCE</scope>
    <source>
        <strain evidence="6">FSP1.4</strain>
    </source>
</reference>
<dbReference type="InterPro" id="IPR012879">
    <property type="entry name" value="CCDC47"/>
</dbReference>
<keyword evidence="3" id="KW-1133">Transmembrane helix</keyword>
<evidence type="ECO:0000256" key="4">
    <source>
        <dbReference type="ARBA" id="ARBA00023136"/>
    </source>
</evidence>
<evidence type="ECO:0000256" key="3">
    <source>
        <dbReference type="ARBA" id="ARBA00022989"/>
    </source>
</evidence>
<feature type="compositionally biased region" description="Basic and acidic residues" evidence="5">
    <location>
        <begin position="241"/>
        <end position="297"/>
    </location>
</feature>
<evidence type="ECO:0000256" key="5">
    <source>
        <dbReference type="SAM" id="MobiDB-lite"/>
    </source>
</evidence>
<dbReference type="PANTHER" id="PTHR12883">
    <property type="entry name" value="ADIPOCYTE-SPECIFIC PROTEIN 4-RELATED"/>
    <property type="match status" value="1"/>
</dbReference>
<dbReference type="GO" id="GO:0005783">
    <property type="term" value="C:endoplasmic reticulum"/>
    <property type="evidence" value="ECO:0007669"/>
    <property type="project" value="InterPro"/>
</dbReference>
<evidence type="ECO:0000256" key="1">
    <source>
        <dbReference type="ARBA" id="ARBA00004167"/>
    </source>
</evidence>
<evidence type="ECO:0008006" key="7">
    <source>
        <dbReference type="Google" id="ProtNLM"/>
    </source>
</evidence>
<dbReference type="GO" id="GO:0032469">
    <property type="term" value="P:endoplasmic reticulum calcium ion homeostasis"/>
    <property type="evidence" value="ECO:0007669"/>
    <property type="project" value="InterPro"/>
</dbReference>
<sequence length="309" mass="35831">MLVIVFALNFFVGKKVNCKIAAMWLAKVIPILEENFALLGFGEEANYSLSQIKYDEFEYYASGRDNCKYLFMSLKTKKRQDVITGGLLGLLWPDEDKMILDIPIEASLPLEFMICRKQNVKRTQQEMPNIKNLISVMKSDKLKATNFAVLAETNEVSDLMLNSKLVAGLTKYEKYIEFLHITDQQVYTNYPLVLKAEILFGDSPAEYNDSVKVIELILDLVDFVATAVKLPARVLDVAKKNRSAEDKKKEKESREKKEEEIQQKKEEKERELREKLKKLAPDERRKLEEKIKMDNKKKEMKGKNKVIKF</sequence>
<dbReference type="PANTHER" id="PTHR12883:SF0">
    <property type="entry name" value="PAT COMPLEX SUBUNIT CCDC47"/>
    <property type="match status" value="1"/>
</dbReference>
<proteinExistence type="predicted"/>
<dbReference type="GO" id="GO:0016020">
    <property type="term" value="C:membrane"/>
    <property type="evidence" value="ECO:0007669"/>
    <property type="project" value="UniProtKB-SubCell"/>
</dbReference>
<evidence type="ECO:0000313" key="6">
    <source>
        <dbReference type="EMBL" id="CAE0356155.1"/>
    </source>
</evidence>
<accession>A0A7S3JIM0</accession>
<gene>
    <name evidence="6" type="ORF">EHAR0213_LOCUS15072</name>
</gene>